<evidence type="ECO:0000256" key="15">
    <source>
        <dbReference type="ARBA" id="ARBA00023204"/>
    </source>
</evidence>
<dbReference type="FunFam" id="3.40.50.300:FF:000614">
    <property type="entry name" value="ATP-dependent DNA helicase"/>
    <property type="match status" value="1"/>
</dbReference>
<dbReference type="PROSITE" id="PS51194">
    <property type="entry name" value="HELICASE_CTER"/>
    <property type="match status" value="1"/>
</dbReference>
<dbReference type="Proteomes" id="UP000821853">
    <property type="component" value="Unassembled WGS sequence"/>
</dbReference>
<dbReference type="EC" id="5.6.2.4" evidence="21"/>
<evidence type="ECO:0000313" key="26">
    <source>
        <dbReference type="Proteomes" id="UP000821853"/>
    </source>
</evidence>
<dbReference type="Gene3D" id="3.40.50.300">
    <property type="entry name" value="P-loop containing nucleotide triphosphate hydrolases"/>
    <property type="match status" value="2"/>
</dbReference>
<evidence type="ECO:0000256" key="18">
    <source>
        <dbReference type="ARBA" id="ARBA00023306"/>
    </source>
</evidence>
<evidence type="ECO:0000313" key="25">
    <source>
        <dbReference type="EMBL" id="KAH9376768.1"/>
    </source>
</evidence>
<keyword evidence="16" id="KW-0413">Isomerase</keyword>
<dbReference type="GO" id="GO:0010605">
    <property type="term" value="P:negative regulation of macromolecule metabolic process"/>
    <property type="evidence" value="ECO:0007669"/>
    <property type="project" value="UniProtKB-ARBA"/>
</dbReference>
<dbReference type="AlphaFoldDB" id="A0A9J6GQ35"/>
<keyword evidence="8 21" id="KW-0547">Nucleotide-binding</keyword>
<feature type="compositionally biased region" description="Polar residues" evidence="22">
    <location>
        <begin position="737"/>
        <end position="751"/>
    </location>
</feature>
<dbReference type="CDD" id="cd17920">
    <property type="entry name" value="DEXHc_RecQ"/>
    <property type="match status" value="1"/>
</dbReference>
<keyword evidence="18" id="KW-0131">Cell cycle</keyword>
<sequence>MSDSPAQGGEKPVSAASMDLEKLSHALRDALATVFGHRAYRSGLQKKAVEAVAQCGQDVFVSMPTGAGKSLCFQLPAVVTPKDSVTIVVSPLIALMADQLQKLKTLGVRAETINSTMSSLERQRVRRDLTSESPSTRLLYVTPEQVASEKFQAVLSALYKAGKLARFVVDEAHCVSEWGHDFRPDYLKLGRMRDMFPDVPMVALTATASAKVFDDILVQLKLRQPVAIFKTSSFRANLYYDVEFKEALDEPFENLKNFALRALGEGWEDEDPKRRGSGIVYCRTRDACEEVSMKLSSLGLATKPYHGGMKPAERKENQDEWTRGQVPVIAATVSFGMGVDRAMVRFVAHWSVPQSVPAYYQESGRAGRDGRPSYCRIYYSRQDRKSITYLLKRDESGAKTPRAKVVAKTAVQAFEKMAGYCEGMVCRHTVLCREFGDDLKSCGKNCDACTKPKQLEARLSSFKATLFTTKVQKESKNGFDNELYGGGRFGQKMDTECYDGSSGSEDGGNDKAAAAELSQLIQGEFEKRRSAKAEKPKSRTIPKNCSVLEPKCSAIKEVSVEMRQDYLTKLKQEMELNFAAYESFNDEPQLTPRQIKNCAAEQELLIFKTKKNVHLYRRELVQLFVALRESTRAVQLHELLLNYHEPKAATKEKEKTPPKKLHSILDYFPPSKDDESSQSSEDSKASSTADVSVKSHDISLKSPEIAKKPAVETSKSAETGCSDNSSLSESSSPSTSKTNLAPQQDDTNSSKAFGFGDSPTTTTPCPSSSPKQQADDNSGTKIRYFFEGSPVKNKKRQAEHTRADKAVPPSGKRPKQDSGHDEAFDSDECSDTLESPEYHHKERHHDKKKSDKDKHSSEAAPSSAEKHARKEELNRAARNINRCLYPKYKDNRLSKELFKKVCRLLSHKLVSEKRLGKKAAMKAVDKLFEGKDVVTESDVDERCT</sequence>
<evidence type="ECO:0000256" key="4">
    <source>
        <dbReference type="ARBA" id="ARBA00022553"/>
    </source>
</evidence>
<feature type="compositionally biased region" description="Polar residues" evidence="22">
    <location>
        <begin position="771"/>
        <end position="780"/>
    </location>
</feature>
<dbReference type="CDD" id="cd18794">
    <property type="entry name" value="SF2_C_RecQ"/>
    <property type="match status" value="1"/>
</dbReference>
<dbReference type="VEuPathDB" id="VectorBase:HLOH_047425"/>
<organism evidence="25 26">
    <name type="scientific">Haemaphysalis longicornis</name>
    <name type="common">Bush tick</name>
    <dbReference type="NCBI Taxonomy" id="44386"/>
    <lineage>
        <taxon>Eukaryota</taxon>
        <taxon>Metazoa</taxon>
        <taxon>Ecdysozoa</taxon>
        <taxon>Arthropoda</taxon>
        <taxon>Chelicerata</taxon>
        <taxon>Arachnida</taxon>
        <taxon>Acari</taxon>
        <taxon>Parasitiformes</taxon>
        <taxon>Ixodida</taxon>
        <taxon>Ixodoidea</taxon>
        <taxon>Ixodidae</taxon>
        <taxon>Haemaphysalinae</taxon>
        <taxon>Haemaphysalis</taxon>
    </lineage>
</organism>
<keyword evidence="12" id="KW-0862">Zinc</keyword>
<dbReference type="OrthoDB" id="10261556at2759"/>
<feature type="domain" description="Helicase C-terminal" evidence="24">
    <location>
        <begin position="259"/>
        <end position="418"/>
    </location>
</feature>
<evidence type="ECO:0000256" key="1">
    <source>
        <dbReference type="ARBA" id="ARBA00001947"/>
    </source>
</evidence>
<evidence type="ECO:0000256" key="3">
    <source>
        <dbReference type="ARBA" id="ARBA00005446"/>
    </source>
</evidence>
<keyword evidence="10 21" id="KW-0378">Hydrolase</keyword>
<evidence type="ECO:0000256" key="7">
    <source>
        <dbReference type="ARBA" id="ARBA00022723"/>
    </source>
</evidence>
<dbReference type="GO" id="GO:0003677">
    <property type="term" value="F:DNA binding"/>
    <property type="evidence" value="ECO:0007669"/>
    <property type="project" value="UniProtKB-KW"/>
</dbReference>
<dbReference type="FunFam" id="3.40.50.300:FF:000444">
    <property type="entry name" value="ATP-dependent DNA helicase"/>
    <property type="match status" value="1"/>
</dbReference>
<evidence type="ECO:0000256" key="6">
    <source>
        <dbReference type="ARBA" id="ARBA00022705"/>
    </source>
</evidence>
<feature type="domain" description="Helicase ATP-binding" evidence="23">
    <location>
        <begin position="50"/>
        <end position="226"/>
    </location>
</feature>
<dbReference type="GO" id="GO:0016787">
    <property type="term" value="F:hydrolase activity"/>
    <property type="evidence" value="ECO:0007669"/>
    <property type="project" value="UniProtKB-KW"/>
</dbReference>
<evidence type="ECO:0000256" key="19">
    <source>
        <dbReference type="ARBA" id="ARBA00034617"/>
    </source>
</evidence>
<dbReference type="PANTHER" id="PTHR13710">
    <property type="entry name" value="DNA HELICASE RECQ FAMILY MEMBER"/>
    <property type="match status" value="1"/>
</dbReference>
<dbReference type="GO" id="GO:0051301">
    <property type="term" value="P:cell division"/>
    <property type="evidence" value="ECO:0007669"/>
    <property type="project" value="UniProtKB-KW"/>
</dbReference>
<keyword evidence="6" id="KW-0235">DNA replication</keyword>
<dbReference type="GO" id="GO:0005694">
    <property type="term" value="C:chromosome"/>
    <property type="evidence" value="ECO:0007669"/>
    <property type="project" value="TreeGrafter"/>
</dbReference>
<dbReference type="GO" id="GO:0005654">
    <property type="term" value="C:nucleoplasm"/>
    <property type="evidence" value="ECO:0007669"/>
    <property type="project" value="UniProtKB-SubCell"/>
</dbReference>
<evidence type="ECO:0000256" key="8">
    <source>
        <dbReference type="ARBA" id="ARBA00022741"/>
    </source>
</evidence>
<name>A0A9J6GQ35_HAELO</name>
<dbReference type="PANTHER" id="PTHR13710:SF152">
    <property type="entry name" value="ATP-DEPENDENT DNA HELICASE Q5"/>
    <property type="match status" value="1"/>
</dbReference>
<dbReference type="InterPro" id="IPR011545">
    <property type="entry name" value="DEAD/DEAH_box_helicase_dom"/>
</dbReference>
<dbReference type="OMA" id="CSVLEPK"/>
<evidence type="ECO:0000256" key="11">
    <source>
        <dbReference type="ARBA" id="ARBA00022806"/>
    </source>
</evidence>
<evidence type="ECO:0000256" key="9">
    <source>
        <dbReference type="ARBA" id="ARBA00022763"/>
    </source>
</evidence>
<dbReference type="InterPro" id="IPR027417">
    <property type="entry name" value="P-loop_NTPase"/>
</dbReference>
<dbReference type="Pfam" id="PF00271">
    <property type="entry name" value="Helicase_C"/>
    <property type="match status" value="1"/>
</dbReference>
<keyword evidence="4" id="KW-0597">Phosphoprotein</keyword>
<dbReference type="EMBL" id="JABSTR010000008">
    <property type="protein sequence ID" value="KAH9376768.1"/>
    <property type="molecule type" value="Genomic_DNA"/>
</dbReference>
<keyword evidence="14" id="KW-0238">DNA-binding</keyword>
<evidence type="ECO:0000256" key="13">
    <source>
        <dbReference type="ARBA" id="ARBA00022840"/>
    </source>
</evidence>
<keyword evidence="13 21" id="KW-0067">ATP-binding</keyword>
<keyword evidence="11 21" id="KW-0347">Helicase</keyword>
<evidence type="ECO:0000256" key="17">
    <source>
        <dbReference type="ARBA" id="ARBA00023242"/>
    </source>
</evidence>
<evidence type="ECO:0000256" key="20">
    <source>
        <dbReference type="ARBA" id="ARBA00049360"/>
    </source>
</evidence>
<feature type="region of interest" description="Disordered" evidence="22">
    <location>
        <begin position="649"/>
        <end position="872"/>
    </location>
</feature>
<dbReference type="GO" id="GO:0009378">
    <property type="term" value="F:four-way junction helicase activity"/>
    <property type="evidence" value="ECO:0007669"/>
    <property type="project" value="TreeGrafter"/>
</dbReference>
<evidence type="ECO:0000256" key="14">
    <source>
        <dbReference type="ARBA" id="ARBA00023125"/>
    </source>
</evidence>
<evidence type="ECO:0000256" key="5">
    <source>
        <dbReference type="ARBA" id="ARBA00022618"/>
    </source>
</evidence>
<evidence type="ECO:0000256" key="10">
    <source>
        <dbReference type="ARBA" id="ARBA00022801"/>
    </source>
</evidence>
<feature type="compositionally biased region" description="Basic and acidic residues" evidence="22">
    <location>
        <begin position="693"/>
        <end position="710"/>
    </location>
</feature>
<evidence type="ECO:0000259" key="23">
    <source>
        <dbReference type="PROSITE" id="PS51192"/>
    </source>
</evidence>
<dbReference type="PROSITE" id="PS00690">
    <property type="entry name" value="DEAH_ATP_HELICASE"/>
    <property type="match status" value="1"/>
</dbReference>
<dbReference type="PROSITE" id="PS51192">
    <property type="entry name" value="HELICASE_ATP_BIND_1"/>
    <property type="match status" value="1"/>
</dbReference>
<comment type="cofactor">
    <cofactor evidence="1">
        <name>Zn(2+)</name>
        <dbReference type="ChEBI" id="CHEBI:29105"/>
    </cofactor>
</comment>
<keyword evidence="15" id="KW-0234">DNA repair</keyword>
<keyword evidence="17 21" id="KW-0539">Nucleus</keyword>
<dbReference type="GO" id="GO:0045934">
    <property type="term" value="P:negative regulation of nucleobase-containing compound metabolic process"/>
    <property type="evidence" value="ECO:0007669"/>
    <property type="project" value="UniProtKB-ARBA"/>
</dbReference>
<dbReference type="SMART" id="SM00487">
    <property type="entry name" value="DEXDc"/>
    <property type="match status" value="1"/>
</dbReference>
<feature type="compositionally biased region" description="Basic and acidic residues" evidence="22">
    <location>
        <begin position="848"/>
        <end position="857"/>
    </location>
</feature>
<dbReference type="GO" id="GO:0005737">
    <property type="term" value="C:cytoplasm"/>
    <property type="evidence" value="ECO:0007669"/>
    <property type="project" value="TreeGrafter"/>
</dbReference>
<comment type="caution">
    <text evidence="25">The sequence shown here is derived from an EMBL/GenBank/DDBJ whole genome shotgun (WGS) entry which is preliminary data.</text>
</comment>
<comment type="similarity">
    <text evidence="3 21">Belongs to the helicase family. RecQ subfamily.</text>
</comment>
<dbReference type="InterPro" id="IPR032284">
    <property type="entry name" value="RecQ_Zn-bd"/>
</dbReference>
<comment type="catalytic activity">
    <reaction evidence="20 21">
        <text>ATP + H2O = ADP + phosphate + H(+)</text>
        <dbReference type="Rhea" id="RHEA:13065"/>
        <dbReference type="ChEBI" id="CHEBI:15377"/>
        <dbReference type="ChEBI" id="CHEBI:15378"/>
        <dbReference type="ChEBI" id="CHEBI:30616"/>
        <dbReference type="ChEBI" id="CHEBI:43474"/>
        <dbReference type="ChEBI" id="CHEBI:456216"/>
    </reaction>
</comment>
<dbReference type="Pfam" id="PF00270">
    <property type="entry name" value="DEAD"/>
    <property type="match status" value="1"/>
</dbReference>
<dbReference type="InterPro" id="IPR004589">
    <property type="entry name" value="DNA_helicase_ATP-dep_RecQ"/>
</dbReference>
<dbReference type="InterPro" id="IPR001650">
    <property type="entry name" value="Helicase_C-like"/>
</dbReference>
<keyword evidence="5" id="KW-0132">Cell division</keyword>
<dbReference type="InterPro" id="IPR002464">
    <property type="entry name" value="DNA/RNA_helicase_DEAH_CS"/>
</dbReference>
<evidence type="ECO:0000256" key="2">
    <source>
        <dbReference type="ARBA" id="ARBA00004642"/>
    </source>
</evidence>
<accession>A0A9J6GQ35</accession>
<dbReference type="GO" id="GO:0046872">
    <property type="term" value="F:metal ion binding"/>
    <property type="evidence" value="ECO:0007669"/>
    <property type="project" value="UniProtKB-KW"/>
</dbReference>
<dbReference type="NCBIfam" id="TIGR00614">
    <property type="entry name" value="recQ_fam"/>
    <property type="match status" value="1"/>
</dbReference>
<dbReference type="GO" id="GO:0000724">
    <property type="term" value="P:double-strand break repair via homologous recombination"/>
    <property type="evidence" value="ECO:0007669"/>
    <property type="project" value="TreeGrafter"/>
</dbReference>
<comment type="catalytic activity">
    <reaction evidence="19 21">
        <text>Couples ATP hydrolysis with the unwinding of duplex DNA by translocating in the 3'-5' direction.</text>
        <dbReference type="EC" id="5.6.2.4"/>
    </reaction>
</comment>
<feature type="compositionally biased region" description="Low complexity" evidence="22">
    <location>
        <begin position="758"/>
        <end position="770"/>
    </location>
</feature>
<feature type="compositionally biased region" description="Basic and acidic residues" evidence="22">
    <location>
        <begin position="814"/>
        <end position="823"/>
    </location>
</feature>
<feature type="compositionally biased region" description="Basic and acidic residues" evidence="22">
    <location>
        <begin position="796"/>
        <end position="805"/>
    </location>
</feature>
<evidence type="ECO:0000259" key="24">
    <source>
        <dbReference type="PROSITE" id="PS51194"/>
    </source>
</evidence>
<evidence type="ECO:0000256" key="22">
    <source>
        <dbReference type="SAM" id="MobiDB-lite"/>
    </source>
</evidence>
<keyword evidence="26" id="KW-1185">Reference proteome</keyword>
<dbReference type="InterPro" id="IPR014001">
    <property type="entry name" value="Helicase_ATP-bd"/>
</dbReference>
<protein>
    <recommendedName>
        <fullName evidence="21">ATP-dependent DNA helicase</fullName>
        <ecNumber evidence="21">5.6.2.4</ecNumber>
    </recommendedName>
</protein>
<evidence type="ECO:0000256" key="12">
    <source>
        <dbReference type="ARBA" id="ARBA00022833"/>
    </source>
</evidence>
<gene>
    <name evidence="25" type="ORF">HPB48_010936</name>
</gene>
<dbReference type="GO" id="GO:0006260">
    <property type="term" value="P:DNA replication"/>
    <property type="evidence" value="ECO:0007669"/>
    <property type="project" value="UniProtKB-KW"/>
</dbReference>
<dbReference type="SMART" id="SM00490">
    <property type="entry name" value="HELICc"/>
    <property type="match status" value="1"/>
</dbReference>
<keyword evidence="9" id="KW-0227">DNA damage</keyword>
<keyword evidence="7" id="KW-0479">Metal-binding</keyword>
<dbReference type="GO" id="GO:0005524">
    <property type="term" value="F:ATP binding"/>
    <property type="evidence" value="ECO:0007669"/>
    <property type="project" value="UniProtKB-KW"/>
</dbReference>
<comment type="subcellular location">
    <subcellularLocation>
        <location evidence="2">Nucleus</location>
        <location evidence="2">Nucleoplasm</location>
    </subcellularLocation>
</comment>
<dbReference type="GO" id="GO:0043138">
    <property type="term" value="F:3'-5' DNA helicase activity"/>
    <property type="evidence" value="ECO:0007669"/>
    <property type="project" value="UniProtKB-EC"/>
</dbReference>
<feature type="compositionally biased region" description="Low complexity" evidence="22">
    <location>
        <begin position="722"/>
        <end position="736"/>
    </location>
</feature>
<evidence type="ECO:0000256" key="21">
    <source>
        <dbReference type="RuleBase" id="RU364117"/>
    </source>
</evidence>
<feature type="compositionally biased region" description="Low complexity" evidence="22">
    <location>
        <begin position="677"/>
        <end position="690"/>
    </location>
</feature>
<evidence type="ECO:0000256" key="16">
    <source>
        <dbReference type="ARBA" id="ARBA00023235"/>
    </source>
</evidence>
<dbReference type="Pfam" id="PF16124">
    <property type="entry name" value="RecQ_Zn_bind"/>
    <property type="match status" value="1"/>
</dbReference>
<dbReference type="SUPFAM" id="SSF52540">
    <property type="entry name" value="P-loop containing nucleoside triphosphate hydrolases"/>
    <property type="match status" value="1"/>
</dbReference>
<proteinExistence type="inferred from homology"/>
<reference evidence="25 26" key="1">
    <citation type="journal article" date="2020" name="Cell">
        <title>Large-Scale Comparative Analyses of Tick Genomes Elucidate Their Genetic Diversity and Vector Capacities.</title>
        <authorList>
            <consortium name="Tick Genome and Microbiome Consortium (TIGMIC)"/>
            <person name="Jia N."/>
            <person name="Wang J."/>
            <person name="Shi W."/>
            <person name="Du L."/>
            <person name="Sun Y."/>
            <person name="Zhan W."/>
            <person name="Jiang J.F."/>
            <person name="Wang Q."/>
            <person name="Zhang B."/>
            <person name="Ji P."/>
            <person name="Bell-Sakyi L."/>
            <person name="Cui X.M."/>
            <person name="Yuan T.T."/>
            <person name="Jiang B.G."/>
            <person name="Yang W.F."/>
            <person name="Lam T.T."/>
            <person name="Chang Q.C."/>
            <person name="Ding S.J."/>
            <person name="Wang X.J."/>
            <person name="Zhu J.G."/>
            <person name="Ruan X.D."/>
            <person name="Zhao L."/>
            <person name="Wei J.T."/>
            <person name="Ye R.Z."/>
            <person name="Que T.C."/>
            <person name="Du C.H."/>
            <person name="Zhou Y.H."/>
            <person name="Cheng J.X."/>
            <person name="Dai P.F."/>
            <person name="Guo W.B."/>
            <person name="Han X.H."/>
            <person name="Huang E.J."/>
            <person name="Li L.F."/>
            <person name="Wei W."/>
            <person name="Gao Y.C."/>
            <person name="Liu J.Z."/>
            <person name="Shao H.Z."/>
            <person name="Wang X."/>
            <person name="Wang C.C."/>
            <person name="Yang T.C."/>
            <person name="Huo Q.B."/>
            <person name="Li W."/>
            <person name="Chen H.Y."/>
            <person name="Chen S.E."/>
            <person name="Zhou L.G."/>
            <person name="Ni X.B."/>
            <person name="Tian J.H."/>
            <person name="Sheng Y."/>
            <person name="Liu T."/>
            <person name="Pan Y.S."/>
            <person name="Xia L.Y."/>
            <person name="Li J."/>
            <person name="Zhao F."/>
            <person name="Cao W.C."/>
        </authorList>
    </citation>
    <scope>NUCLEOTIDE SEQUENCE [LARGE SCALE GENOMIC DNA]</scope>
    <source>
        <strain evidence="25">HaeL-2018</strain>
    </source>
</reference>